<dbReference type="GO" id="GO:0005524">
    <property type="term" value="F:ATP binding"/>
    <property type="evidence" value="ECO:0007669"/>
    <property type="project" value="UniProtKB-KW"/>
</dbReference>
<dbReference type="Proteomes" id="UP000554520">
    <property type="component" value="Unassembled WGS sequence"/>
</dbReference>
<dbReference type="RefSeq" id="WP_183665477.1">
    <property type="nucleotide sequence ID" value="NZ_JACHXN010000036.1"/>
</dbReference>
<dbReference type="PANTHER" id="PTHR28629">
    <property type="entry name" value="TRIOKINASE/FMN CYCLASE"/>
    <property type="match status" value="1"/>
</dbReference>
<dbReference type="AlphaFoldDB" id="A0A839UI66"/>
<keyword evidence="1 6" id="KW-0808">Transferase</keyword>
<dbReference type="InterPro" id="IPR050861">
    <property type="entry name" value="Dihydroxyacetone_Kinase"/>
</dbReference>
<dbReference type="EC" id="2.7.1.-" evidence="6"/>
<evidence type="ECO:0000256" key="4">
    <source>
        <dbReference type="ARBA" id="ARBA00022840"/>
    </source>
</evidence>
<feature type="domain" description="DhaK" evidence="5">
    <location>
        <begin position="7"/>
        <end position="329"/>
    </location>
</feature>
<reference evidence="6 7" key="1">
    <citation type="submission" date="2020-08" db="EMBL/GenBank/DDBJ databases">
        <title>Genomic Encyclopedia of Type Strains, Phase III (KMG-III): the genomes of soil and plant-associated and newly described type strains.</title>
        <authorList>
            <person name="Whitman W."/>
        </authorList>
    </citation>
    <scope>NUCLEOTIDE SEQUENCE [LARGE SCALE GENOMIC DNA]</scope>
    <source>
        <strain evidence="6 7">CECT 7015</strain>
    </source>
</reference>
<dbReference type="GO" id="GO:0005829">
    <property type="term" value="C:cytosol"/>
    <property type="evidence" value="ECO:0007669"/>
    <property type="project" value="TreeGrafter"/>
</dbReference>
<proteinExistence type="predicted"/>
<accession>A0A839UI66</accession>
<dbReference type="Gene3D" id="3.40.50.10440">
    <property type="entry name" value="Dihydroxyacetone kinase, domain 1"/>
    <property type="match status" value="1"/>
</dbReference>
<evidence type="ECO:0000256" key="2">
    <source>
        <dbReference type="ARBA" id="ARBA00022741"/>
    </source>
</evidence>
<protein>
    <submittedName>
        <fullName evidence="6">Dihydroxyacetone kinase-like protein</fullName>
        <ecNumber evidence="6">2.7.1.-</ecNumber>
    </submittedName>
</protein>
<keyword evidence="4" id="KW-0067">ATP-binding</keyword>
<dbReference type="InterPro" id="IPR004006">
    <property type="entry name" value="DhaK_dom"/>
</dbReference>
<dbReference type="PROSITE" id="PS51481">
    <property type="entry name" value="DHAK"/>
    <property type="match status" value="1"/>
</dbReference>
<dbReference type="EMBL" id="JACHXN010000036">
    <property type="protein sequence ID" value="MBB3149605.1"/>
    <property type="molecule type" value="Genomic_DNA"/>
</dbReference>
<evidence type="ECO:0000313" key="6">
    <source>
        <dbReference type="EMBL" id="MBB3149605.1"/>
    </source>
</evidence>
<evidence type="ECO:0000256" key="1">
    <source>
        <dbReference type="ARBA" id="ARBA00022679"/>
    </source>
</evidence>
<dbReference type="GO" id="GO:0004371">
    <property type="term" value="F:glycerone kinase activity"/>
    <property type="evidence" value="ECO:0007669"/>
    <property type="project" value="InterPro"/>
</dbReference>
<dbReference type="GO" id="GO:0019563">
    <property type="term" value="P:glycerol catabolic process"/>
    <property type="evidence" value="ECO:0007669"/>
    <property type="project" value="TreeGrafter"/>
</dbReference>
<keyword evidence="7" id="KW-1185">Reference proteome</keyword>
<name>A0A839UI66_9HYPH</name>
<keyword evidence="2" id="KW-0547">Nucleotide-binding</keyword>
<dbReference type="FunFam" id="3.30.1180.20:FF:000001">
    <property type="entry name" value="Dihydroxyacetone kinase 1"/>
    <property type="match status" value="1"/>
</dbReference>
<evidence type="ECO:0000313" key="7">
    <source>
        <dbReference type="Proteomes" id="UP000554520"/>
    </source>
</evidence>
<organism evidence="6 7">
    <name type="scientific">Phyllobacterium trifolii</name>
    <dbReference type="NCBI Taxonomy" id="300193"/>
    <lineage>
        <taxon>Bacteria</taxon>
        <taxon>Pseudomonadati</taxon>
        <taxon>Pseudomonadota</taxon>
        <taxon>Alphaproteobacteria</taxon>
        <taxon>Hyphomicrobiales</taxon>
        <taxon>Phyllobacteriaceae</taxon>
        <taxon>Phyllobacterium</taxon>
    </lineage>
</organism>
<evidence type="ECO:0000259" key="5">
    <source>
        <dbReference type="PROSITE" id="PS51481"/>
    </source>
</evidence>
<evidence type="ECO:0000256" key="3">
    <source>
        <dbReference type="ARBA" id="ARBA00022777"/>
    </source>
</evidence>
<dbReference type="Pfam" id="PF02733">
    <property type="entry name" value="Dak1"/>
    <property type="match status" value="1"/>
</dbReference>
<dbReference type="PANTHER" id="PTHR28629:SF4">
    <property type="entry name" value="TRIOKINASE_FMN CYCLASE"/>
    <property type="match status" value="1"/>
</dbReference>
<gene>
    <name evidence="6" type="ORF">FHS21_006059</name>
</gene>
<dbReference type="Gene3D" id="3.30.1180.20">
    <property type="entry name" value="Dihydroxyacetone kinase, domain 2"/>
    <property type="match status" value="1"/>
</dbReference>
<keyword evidence="3 6" id="KW-0418">Kinase</keyword>
<dbReference type="FunFam" id="3.40.50.10440:FF:000001">
    <property type="entry name" value="Dihydroxyacetone kinase, DhaK subunit"/>
    <property type="match status" value="1"/>
</dbReference>
<sequence>MKKLMNDPANFVDEIIDGLVAAHPALVCDGESKRVIRRAGGVRKNKVGVVSGGGSGHLPLFTGYVGHGLLDACSIGNVFEGPNVESCLDAIRLANGGRGVLRLYGNYGGDRMNFDMAGELLEAEGIETTTVLGTDDIASAGPEERGKRRGVAGIIYAYKAAGASAERGDALTAVTAAAQKAVDATRTIGVALSSCQLPGADGPSFTLDDEEIEMGMGIHGEPGIWRDKMKPADMVADEMIDRLLDERPRGASSRVSLLVNSLGATSLEELYILFRRAKGRLEQTGLEVIFPLVGRYVTSLEMAGASMSVCFVDEELDELLAAPADCPFWRVS</sequence>
<comment type="caution">
    <text evidence="6">The sequence shown here is derived from an EMBL/GenBank/DDBJ whole genome shotgun (WGS) entry which is preliminary data.</text>
</comment>
<dbReference type="SUPFAM" id="SSF82549">
    <property type="entry name" value="DAK1/DegV-like"/>
    <property type="match status" value="1"/>
</dbReference>